<dbReference type="PANTHER" id="PTHR46972:SF1">
    <property type="entry name" value="FAD DEPENDENT OXIDOREDUCTASE DOMAIN-CONTAINING PROTEIN"/>
    <property type="match status" value="1"/>
</dbReference>
<keyword evidence="4 5" id="KW-0503">Monooxygenase</keyword>
<evidence type="ECO:0000313" key="8">
    <source>
        <dbReference type="Proteomes" id="UP000184108"/>
    </source>
</evidence>
<keyword evidence="3 5" id="KW-0560">Oxidoreductase</keyword>
<dbReference type="InterPro" id="IPR043683">
    <property type="entry name" value="TetX_monooxygenase"/>
</dbReference>
<dbReference type="PRINTS" id="PR00420">
    <property type="entry name" value="RNGMNOXGNASE"/>
</dbReference>
<comment type="cofactor">
    <cofactor evidence="5">
        <name>FAD</name>
        <dbReference type="ChEBI" id="CHEBI:57692"/>
    </cofactor>
</comment>
<keyword evidence="5" id="KW-0521">NADP</keyword>
<evidence type="ECO:0000256" key="3">
    <source>
        <dbReference type="ARBA" id="ARBA00023002"/>
    </source>
</evidence>
<keyword evidence="5" id="KW-0547">Nucleotide-binding</keyword>
<protein>
    <recommendedName>
        <fullName evidence="5">Flavin-dependent monooxygenase</fullName>
    </recommendedName>
    <alternativeName>
        <fullName evidence="5">TetX monooxygenase</fullName>
        <shortName evidence="5">TetX</shortName>
        <ecNumber evidence="5">1.14.13.-</ecNumber>
    </alternativeName>
</protein>
<feature type="binding site" evidence="5">
    <location>
        <position position="106"/>
    </location>
    <ligand>
        <name>FAD</name>
        <dbReference type="ChEBI" id="CHEBI:57692"/>
    </ligand>
</feature>
<dbReference type="Gene3D" id="3.50.50.60">
    <property type="entry name" value="FAD/NAD(P)-binding domain"/>
    <property type="match status" value="1"/>
</dbReference>
<dbReference type="Proteomes" id="UP000184108">
    <property type="component" value="Unassembled WGS sequence"/>
</dbReference>
<comment type="subunit">
    <text evidence="5">Monomer.</text>
</comment>
<dbReference type="InterPro" id="IPR002938">
    <property type="entry name" value="FAD-bd"/>
</dbReference>
<evidence type="ECO:0000256" key="4">
    <source>
        <dbReference type="ARBA" id="ARBA00023033"/>
    </source>
</evidence>
<dbReference type="HAMAP" id="MF_00845">
    <property type="entry name" value="TetX_monooxygenase"/>
    <property type="match status" value="1"/>
</dbReference>
<keyword evidence="1 5" id="KW-0285">Flavoprotein</keyword>
<dbReference type="RefSeq" id="WP_073175700.1">
    <property type="nucleotide sequence ID" value="NZ_FQVE01000009.1"/>
</dbReference>
<comment type="subcellular location">
    <subcellularLocation>
        <location evidence="5">Cytoplasm</location>
    </subcellularLocation>
</comment>
<keyword evidence="2 5" id="KW-0274">FAD</keyword>
<comment type="catalytic activity">
    <reaction evidence="5">
        <text>a tetracycline + NADPH + O2 + H(+) = an 11a-hydroxytetracycline + NADP(+) + H2O</text>
        <dbReference type="Rhea" id="RHEA:61444"/>
        <dbReference type="ChEBI" id="CHEBI:15377"/>
        <dbReference type="ChEBI" id="CHEBI:15378"/>
        <dbReference type="ChEBI" id="CHEBI:15379"/>
        <dbReference type="ChEBI" id="CHEBI:57783"/>
        <dbReference type="ChEBI" id="CHEBI:58349"/>
        <dbReference type="ChEBI" id="CHEBI:144644"/>
        <dbReference type="ChEBI" id="CHEBI:144645"/>
    </reaction>
</comment>
<gene>
    <name evidence="7" type="ORF">SAMN02787073_5049</name>
</gene>
<keyword evidence="5" id="KW-0963">Cytoplasm</keyword>
<dbReference type="PANTHER" id="PTHR46972">
    <property type="entry name" value="MONOOXYGENASE ASQM-RELATED"/>
    <property type="match status" value="1"/>
</dbReference>
<dbReference type="GO" id="GO:0004497">
    <property type="term" value="F:monooxygenase activity"/>
    <property type="evidence" value="ECO:0007669"/>
    <property type="project" value="UniProtKB-UniRule"/>
</dbReference>
<evidence type="ECO:0000256" key="2">
    <source>
        <dbReference type="ARBA" id="ARBA00022827"/>
    </source>
</evidence>
<dbReference type="EC" id="1.14.13.-" evidence="5"/>
<accession>A0A1M5NPF9</accession>
<comment type="function">
    <text evidence="5">An FAD-requiring monooxygenase active on some tetracycline antibiotic derivatives, which leads to their inactivation. Hydroxylates carbon 11a of tetracycline and some analogs.</text>
</comment>
<dbReference type="Pfam" id="PF01494">
    <property type="entry name" value="FAD_binding_3"/>
    <property type="match status" value="1"/>
</dbReference>
<organism evidence="7 8">
    <name type="scientific">Chryseobacterium vrystaatense</name>
    <dbReference type="NCBI Taxonomy" id="307480"/>
    <lineage>
        <taxon>Bacteria</taxon>
        <taxon>Pseudomonadati</taxon>
        <taxon>Bacteroidota</taxon>
        <taxon>Flavobacteriia</taxon>
        <taxon>Flavobacteriales</taxon>
        <taxon>Weeksellaceae</taxon>
        <taxon>Chryseobacterium group</taxon>
        <taxon>Chryseobacterium</taxon>
    </lineage>
</organism>
<evidence type="ECO:0000256" key="1">
    <source>
        <dbReference type="ARBA" id="ARBA00022630"/>
    </source>
</evidence>
<feature type="binding site" evidence="5">
    <location>
        <position position="50"/>
    </location>
    <ligand>
        <name>FAD</name>
        <dbReference type="ChEBI" id="CHEBI:57692"/>
    </ligand>
</feature>
<dbReference type="EMBL" id="FQVE01000009">
    <property type="protein sequence ID" value="SHG91335.1"/>
    <property type="molecule type" value="Genomic_DNA"/>
</dbReference>
<dbReference type="AlphaFoldDB" id="A0A1M5NPF9"/>
<evidence type="ECO:0000313" key="7">
    <source>
        <dbReference type="EMBL" id="SHG91335.1"/>
    </source>
</evidence>
<name>A0A1M5NPF9_9FLAO</name>
<evidence type="ECO:0000259" key="6">
    <source>
        <dbReference type="Pfam" id="PF01494"/>
    </source>
</evidence>
<proteinExistence type="inferred from homology"/>
<sequence length="374" mass="41872">MLLKNKKTVIIGAGPAGLTLARLLQQNGADVKVFERDKDSEARIWGGTLDLHKGSGQEAMKKAGLLENYYAAAIPMGIIMTDETGKTLLIKESTPDNQYDNPEINRNVLRTMLLDSLTEGTVVWDRKCTGLETRGGKWLLHFDNGMEATADFVIGANGGMSGIRSYVTDTEVEETGTLIIQGDVPDPEIRCVDFFQWCDGKRLMAAYEGNLLVVNPNNNGILTYGVIFKKPDQWAGGSEFQNTDDIRAFLLDRLSGWNHRYKELFRSTSSFWSLPTRKFPVDQLWKTHRPLPVTLIGDAAHMMPPFAGQGVNTGLMDALILSEKLCHGKYNTLEEAIKSYEEEMFIYASEAQLASGRNEMEMRQPDFTFRQLIL</sequence>
<dbReference type="SUPFAM" id="SSF51905">
    <property type="entry name" value="FAD/NAD(P)-binding domain"/>
    <property type="match status" value="1"/>
</dbReference>
<dbReference type="InterPro" id="IPR036188">
    <property type="entry name" value="FAD/NAD-bd_sf"/>
</dbReference>
<feature type="domain" description="FAD-binding" evidence="6">
    <location>
        <begin position="7"/>
        <end position="343"/>
    </location>
</feature>
<dbReference type="GO" id="GO:0005737">
    <property type="term" value="C:cytoplasm"/>
    <property type="evidence" value="ECO:0007669"/>
    <property type="project" value="UniProtKB-SubCell"/>
</dbReference>
<evidence type="ECO:0000256" key="5">
    <source>
        <dbReference type="HAMAP-Rule" id="MF_00845"/>
    </source>
</evidence>
<comment type="domain">
    <text evidence="5">Consists of an N-terminal FAD-binding domain with a Rossman fold and a C-terminal substrate-binding domain.</text>
</comment>
<feature type="binding site" evidence="5">
    <location>
        <position position="43"/>
    </location>
    <ligand>
        <name>NADPH</name>
        <dbReference type="ChEBI" id="CHEBI:57783"/>
    </ligand>
</feature>
<reference evidence="8" key="1">
    <citation type="submission" date="2016-11" db="EMBL/GenBank/DDBJ databases">
        <authorList>
            <person name="Varghese N."/>
            <person name="Submissions S."/>
        </authorList>
    </citation>
    <scope>NUCLEOTIDE SEQUENCE [LARGE SCALE GENOMIC DNA]</scope>
    <source>
        <strain evidence="8">YR203</strain>
    </source>
</reference>
<dbReference type="GO" id="GO:0046677">
    <property type="term" value="P:response to antibiotic"/>
    <property type="evidence" value="ECO:0007669"/>
    <property type="project" value="InterPro"/>
</dbReference>
<feature type="binding site" evidence="5">
    <location>
        <position position="298"/>
    </location>
    <ligand>
        <name>FAD</name>
        <dbReference type="ChEBI" id="CHEBI:57692"/>
    </ligand>
</feature>
<dbReference type="GO" id="GO:0071949">
    <property type="term" value="F:FAD binding"/>
    <property type="evidence" value="ECO:0007669"/>
    <property type="project" value="InterPro"/>
</dbReference>
<comment type="similarity">
    <text evidence="5">Belongs to the aromatic-ring hydroxylase family. TetX subfamily.</text>
</comment>